<protein>
    <submittedName>
        <fullName evidence="1">Uncharacterized protein</fullName>
    </submittedName>
</protein>
<gene>
    <name evidence="1" type="ORF">PC117_g25377</name>
</gene>
<organism evidence="1 2">
    <name type="scientific">Phytophthora cactorum</name>
    <dbReference type="NCBI Taxonomy" id="29920"/>
    <lineage>
        <taxon>Eukaryota</taxon>
        <taxon>Sar</taxon>
        <taxon>Stramenopiles</taxon>
        <taxon>Oomycota</taxon>
        <taxon>Peronosporomycetes</taxon>
        <taxon>Peronosporales</taxon>
        <taxon>Peronosporaceae</taxon>
        <taxon>Phytophthora</taxon>
    </lineage>
</organism>
<name>A0A8T1ATF5_9STRA</name>
<reference evidence="1" key="1">
    <citation type="submission" date="2018-10" db="EMBL/GenBank/DDBJ databases">
        <title>Effector identification in a new, highly contiguous assembly of the strawberry crown rot pathogen Phytophthora cactorum.</title>
        <authorList>
            <person name="Armitage A.D."/>
            <person name="Nellist C.F."/>
            <person name="Bates H."/>
            <person name="Vickerstaff R.J."/>
            <person name="Harrison R.J."/>
        </authorList>
    </citation>
    <scope>NUCLEOTIDE SEQUENCE</scope>
    <source>
        <strain evidence="1">4040</strain>
    </source>
</reference>
<evidence type="ECO:0000313" key="2">
    <source>
        <dbReference type="Proteomes" id="UP000736787"/>
    </source>
</evidence>
<accession>A0A8T1ATF5</accession>
<sequence>MLAFLSGRPNNRPHVSVLDPDAMTTAVTKASNDPSCGANERATCVGPERESLNIMDVIKHGLSRPDEQCLARNEVVERRLPQAVEVELLRMVERELPQEVDTVESSIPYLDANPTSR</sequence>
<evidence type="ECO:0000313" key="1">
    <source>
        <dbReference type="EMBL" id="KAG2886439.1"/>
    </source>
</evidence>
<proteinExistence type="predicted"/>
<dbReference type="Proteomes" id="UP000736787">
    <property type="component" value="Unassembled WGS sequence"/>
</dbReference>
<dbReference type="EMBL" id="RCMK01001948">
    <property type="protein sequence ID" value="KAG2886439.1"/>
    <property type="molecule type" value="Genomic_DNA"/>
</dbReference>
<comment type="caution">
    <text evidence="1">The sequence shown here is derived from an EMBL/GenBank/DDBJ whole genome shotgun (WGS) entry which is preliminary data.</text>
</comment>
<dbReference type="AlphaFoldDB" id="A0A8T1ATF5"/>